<feature type="compositionally biased region" description="Low complexity" evidence="1">
    <location>
        <begin position="153"/>
        <end position="187"/>
    </location>
</feature>
<evidence type="ECO:0000256" key="2">
    <source>
        <dbReference type="SAM" id="SignalP"/>
    </source>
</evidence>
<organism evidence="3 4">
    <name type="scientific">Hyphomicrobium denitrificans (strain ATCC 51888 / DSM 1869 / NCIMB 11706 / TK 0415)</name>
    <dbReference type="NCBI Taxonomy" id="582899"/>
    <lineage>
        <taxon>Bacteria</taxon>
        <taxon>Pseudomonadati</taxon>
        <taxon>Pseudomonadota</taxon>
        <taxon>Alphaproteobacteria</taxon>
        <taxon>Hyphomicrobiales</taxon>
        <taxon>Hyphomicrobiaceae</taxon>
        <taxon>Hyphomicrobium</taxon>
    </lineage>
</organism>
<evidence type="ECO:0000313" key="3">
    <source>
        <dbReference type="EMBL" id="ADJ23261.1"/>
    </source>
</evidence>
<gene>
    <name evidence="3" type="ordered locus">Hden_1449</name>
</gene>
<evidence type="ECO:0000313" key="4">
    <source>
        <dbReference type="Proteomes" id="UP000002033"/>
    </source>
</evidence>
<accession>D8JXC5</accession>
<reference evidence="4" key="1">
    <citation type="journal article" date="2011" name="J. Bacteriol.">
        <title>Genome sequences of eight morphologically diverse alphaproteobacteria.</title>
        <authorList>
            <consortium name="US DOE Joint Genome Institute"/>
            <person name="Brown P.J."/>
            <person name="Kysela D.T."/>
            <person name="Buechlein A."/>
            <person name="Hemmerich C."/>
            <person name="Brun Y.V."/>
        </authorList>
    </citation>
    <scope>NUCLEOTIDE SEQUENCE [LARGE SCALE GENOMIC DNA]</scope>
    <source>
        <strain evidence="4">ATCC 51888 / DSM 1869 / NCIB 11706 / TK 0415</strain>
    </source>
</reference>
<protein>
    <submittedName>
        <fullName evidence="3">Uncharacterized protein</fullName>
    </submittedName>
</protein>
<sequence precursor="true">MLSGRFCWLVFAAVLVPVSAHATKPKLDSDTCVQLRAEEKKFRQSGILNDMSKGPEWAKANLSAARLREVQHYIELDEQVQFGCRDARLSVDALKASAAAERIEINSDADPTIPVVKDPVKPGAVPAAKKPPAEKTTRKKPKTGDPKSGSLESPGRAASARAAASPSVPPSAADGTASTSASTAQSPGVSGDQGENQLMFGFGETMVMPHSGP</sequence>
<dbReference type="AlphaFoldDB" id="D8JXC5"/>
<keyword evidence="4" id="KW-1185">Reference proteome</keyword>
<dbReference type="STRING" id="582899.Hden_1449"/>
<dbReference type="Proteomes" id="UP000002033">
    <property type="component" value="Chromosome"/>
</dbReference>
<proteinExistence type="predicted"/>
<keyword evidence="2" id="KW-0732">Signal</keyword>
<dbReference type="EMBL" id="CP002083">
    <property type="protein sequence ID" value="ADJ23261.1"/>
    <property type="molecule type" value="Genomic_DNA"/>
</dbReference>
<feature type="compositionally biased region" description="Low complexity" evidence="1">
    <location>
        <begin position="114"/>
        <end position="130"/>
    </location>
</feature>
<feature type="region of interest" description="Disordered" evidence="1">
    <location>
        <begin position="111"/>
        <end position="213"/>
    </location>
</feature>
<name>D8JXC5_HYPDA</name>
<dbReference type="HOGENOM" id="CLU_113259_0_0_5"/>
<feature type="chain" id="PRO_5003116287" evidence="2">
    <location>
        <begin position="23"/>
        <end position="213"/>
    </location>
</feature>
<dbReference type="OrthoDB" id="8451871at2"/>
<feature type="signal peptide" evidence="2">
    <location>
        <begin position="1"/>
        <end position="22"/>
    </location>
</feature>
<evidence type="ECO:0000256" key="1">
    <source>
        <dbReference type="SAM" id="MobiDB-lite"/>
    </source>
</evidence>
<dbReference type="KEGG" id="hdn:Hden_1449"/>